<evidence type="ECO:0000313" key="2">
    <source>
        <dbReference type="Proteomes" id="UP000664859"/>
    </source>
</evidence>
<name>A0A835ZM70_9STRA</name>
<protein>
    <submittedName>
        <fullName evidence="1">Uncharacterized protein</fullName>
    </submittedName>
</protein>
<reference evidence="1" key="1">
    <citation type="submission" date="2021-02" db="EMBL/GenBank/DDBJ databases">
        <title>First Annotated Genome of the Yellow-green Alga Tribonema minus.</title>
        <authorList>
            <person name="Mahan K.M."/>
        </authorList>
    </citation>
    <scope>NUCLEOTIDE SEQUENCE</scope>
    <source>
        <strain evidence="1">UTEX B ZZ1240</strain>
    </source>
</reference>
<proteinExistence type="predicted"/>
<dbReference type="Proteomes" id="UP000664859">
    <property type="component" value="Unassembled WGS sequence"/>
</dbReference>
<keyword evidence="2" id="KW-1185">Reference proteome</keyword>
<dbReference type="AlphaFoldDB" id="A0A835ZM70"/>
<dbReference type="EMBL" id="JAFCMP010000021">
    <property type="protein sequence ID" value="KAG5191343.1"/>
    <property type="molecule type" value="Genomic_DNA"/>
</dbReference>
<organism evidence="1 2">
    <name type="scientific">Tribonema minus</name>
    <dbReference type="NCBI Taxonomy" id="303371"/>
    <lineage>
        <taxon>Eukaryota</taxon>
        <taxon>Sar</taxon>
        <taxon>Stramenopiles</taxon>
        <taxon>Ochrophyta</taxon>
        <taxon>PX clade</taxon>
        <taxon>Xanthophyceae</taxon>
        <taxon>Tribonematales</taxon>
        <taxon>Tribonemataceae</taxon>
        <taxon>Tribonema</taxon>
    </lineage>
</organism>
<accession>A0A835ZM70</accession>
<sequence length="112" mass="12897">MPNTSRAIKHQNLIADHYYTPWSEVSEAMQQEWLKTNTLPGSTRAHHQQERVSKLDATYGEEISVYQTIDEAITKLGVSRFSLRNAINDRRELRGFKVKYTDTIVATTEEAI</sequence>
<comment type="caution">
    <text evidence="1">The sequence shown here is derived from an EMBL/GenBank/DDBJ whole genome shotgun (WGS) entry which is preliminary data.</text>
</comment>
<gene>
    <name evidence="1" type="ORF">JKP88DRAFT_251674</name>
</gene>
<evidence type="ECO:0000313" key="1">
    <source>
        <dbReference type="EMBL" id="KAG5191343.1"/>
    </source>
</evidence>